<keyword evidence="4 6" id="KW-0472">Membrane</keyword>
<dbReference type="PANTHER" id="PTHR24002">
    <property type="entry name" value="SOLUTE CARRIER FAMILY 22 MEMBER 18"/>
    <property type="match status" value="1"/>
</dbReference>
<evidence type="ECO:0000256" key="2">
    <source>
        <dbReference type="ARBA" id="ARBA00022692"/>
    </source>
</evidence>
<keyword evidence="2 6" id="KW-0812">Transmembrane</keyword>
<accession>A0A0K2U3W2</accession>
<evidence type="ECO:0000256" key="6">
    <source>
        <dbReference type="SAM" id="Phobius"/>
    </source>
</evidence>
<feature type="transmembrane region" description="Helical" evidence="6">
    <location>
        <begin position="239"/>
        <end position="257"/>
    </location>
</feature>
<feature type="transmembrane region" description="Helical" evidence="6">
    <location>
        <begin position="376"/>
        <end position="394"/>
    </location>
</feature>
<feature type="transmembrane region" description="Helical" evidence="6">
    <location>
        <begin position="85"/>
        <end position="110"/>
    </location>
</feature>
<dbReference type="PROSITE" id="PS50850">
    <property type="entry name" value="MFS"/>
    <property type="match status" value="1"/>
</dbReference>
<comment type="subcellular location">
    <subcellularLocation>
        <location evidence="1">Membrane</location>
        <topology evidence="1">Multi-pass membrane protein</topology>
    </subcellularLocation>
</comment>
<sequence length="466" mass="51030">MAKKNSVKLRAAKNGKKSSPPHLDKGITFYKSLNSEDDTKIQVVSKKLLKSPNGEVYDNLKEKFEKIAEEQAEINEIIVKNRSRILVITYFNIFVYALGFFLQIGTLPYLTKRLGADTTTFGHLQTVFAIAQLIGGPVYGRIGDMAGEKSALLVSLFAGGLSYLIMGMANSITLLFLSRIPSMLMHTMQGSQMIITFLSNEKNRATLLSRSGFSFGMGMAIGPPLGGYVVKYLGDQNCALLAGIGSFISLGLVYFFVPDIPKVHKKKENIFNFKKIIKPLLVSKSCLLLVIKLLCGLPLGIFQSMFSMIAIDKFGLEAEKTGLLLSYVGVITLFMQGFGIQGIGNVLSEKFLMKFTPVTLVFCFYIFTGINEIFDFILLLLPLTISLCLLNSILTTSITKTVSKNETGTALGMNMAIHSTIRTIAPTLGGYLIKYYGMASLGYTGVGLYLVSLLLIPSAGFKENVL</sequence>
<dbReference type="SUPFAM" id="SSF103473">
    <property type="entry name" value="MFS general substrate transporter"/>
    <property type="match status" value="1"/>
</dbReference>
<dbReference type="Pfam" id="PF07690">
    <property type="entry name" value="MFS_1"/>
    <property type="match status" value="1"/>
</dbReference>
<feature type="transmembrane region" description="Helical" evidence="6">
    <location>
        <begin position="152"/>
        <end position="177"/>
    </location>
</feature>
<evidence type="ECO:0000256" key="4">
    <source>
        <dbReference type="ARBA" id="ARBA00023136"/>
    </source>
</evidence>
<feature type="transmembrane region" description="Helical" evidence="6">
    <location>
        <begin position="286"/>
        <end position="311"/>
    </location>
</feature>
<dbReference type="InterPro" id="IPR001958">
    <property type="entry name" value="Tet-R_TetA/multi-R_MdtG-like"/>
</dbReference>
<dbReference type="GO" id="GO:0022857">
    <property type="term" value="F:transmembrane transporter activity"/>
    <property type="evidence" value="ECO:0007669"/>
    <property type="project" value="InterPro"/>
</dbReference>
<name>A0A0K2U3W2_LEPSM</name>
<dbReference type="InterPro" id="IPR011701">
    <property type="entry name" value="MFS"/>
</dbReference>
<dbReference type="Gene3D" id="1.20.1250.20">
    <property type="entry name" value="MFS general substrate transporter like domains"/>
    <property type="match status" value="1"/>
</dbReference>
<feature type="transmembrane region" description="Helical" evidence="6">
    <location>
        <begin position="351"/>
        <end position="370"/>
    </location>
</feature>
<keyword evidence="3 6" id="KW-1133">Transmembrane helix</keyword>
<feature type="compositionally biased region" description="Basic residues" evidence="5">
    <location>
        <begin position="1"/>
        <end position="16"/>
    </location>
</feature>
<organism evidence="8">
    <name type="scientific">Lepeophtheirus salmonis</name>
    <name type="common">Salmon louse</name>
    <name type="synonym">Caligus salmonis</name>
    <dbReference type="NCBI Taxonomy" id="72036"/>
    <lineage>
        <taxon>Eukaryota</taxon>
        <taxon>Metazoa</taxon>
        <taxon>Ecdysozoa</taxon>
        <taxon>Arthropoda</taxon>
        <taxon>Crustacea</taxon>
        <taxon>Multicrustacea</taxon>
        <taxon>Hexanauplia</taxon>
        <taxon>Copepoda</taxon>
        <taxon>Siphonostomatoida</taxon>
        <taxon>Caligidae</taxon>
        <taxon>Lepeophtheirus</taxon>
    </lineage>
</organism>
<evidence type="ECO:0000256" key="3">
    <source>
        <dbReference type="ARBA" id="ARBA00022989"/>
    </source>
</evidence>
<dbReference type="CDD" id="cd17331">
    <property type="entry name" value="MFS_SLC22A18"/>
    <property type="match status" value="1"/>
</dbReference>
<evidence type="ECO:0000256" key="1">
    <source>
        <dbReference type="ARBA" id="ARBA00004141"/>
    </source>
</evidence>
<evidence type="ECO:0000256" key="5">
    <source>
        <dbReference type="SAM" id="MobiDB-lite"/>
    </source>
</evidence>
<reference evidence="8" key="1">
    <citation type="submission" date="2014-05" db="EMBL/GenBank/DDBJ databases">
        <authorList>
            <person name="Chronopoulou M."/>
        </authorList>
    </citation>
    <scope>NUCLEOTIDE SEQUENCE</scope>
    <source>
        <tissue evidence="8">Whole organism</tissue>
    </source>
</reference>
<feature type="transmembrane region" description="Helical" evidence="6">
    <location>
        <begin position="441"/>
        <end position="461"/>
    </location>
</feature>
<protein>
    <submittedName>
        <fullName evidence="8">Solute carrier family 22 member 18like [Aplysia californica]</fullName>
    </submittedName>
</protein>
<dbReference type="PANTHER" id="PTHR24002:SF3">
    <property type="entry name" value="SOLUTE CARRIER FAMILY 22 MEMBER 18"/>
    <property type="match status" value="1"/>
</dbReference>
<dbReference type="PRINTS" id="PR01035">
    <property type="entry name" value="TCRTETA"/>
</dbReference>
<dbReference type="EMBL" id="HACA01015276">
    <property type="protein sequence ID" value="CDW32637.1"/>
    <property type="molecule type" value="Transcribed_RNA"/>
</dbReference>
<dbReference type="InterPro" id="IPR020846">
    <property type="entry name" value="MFS_dom"/>
</dbReference>
<proteinExistence type="predicted"/>
<dbReference type="OrthoDB" id="440553at2759"/>
<dbReference type="GO" id="GO:0016020">
    <property type="term" value="C:membrane"/>
    <property type="evidence" value="ECO:0007669"/>
    <property type="project" value="UniProtKB-SubCell"/>
</dbReference>
<feature type="region of interest" description="Disordered" evidence="5">
    <location>
        <begin position="1"/>
        <end position="24"/>
    </location>
</feature>
<dbReference type="GO" id="GO:0005635">
    <property type="term" value="C:nuclear envelope"/>
    <property type="evidence" value="ECO:0007669"/>
    <property type="project" value="TreeGrafter"/>
</dbReference>
<dbReference type="InterPro" id="IPR036259">
    <property type="entry name" value="MFS_trans_sf"/>
</dbReference>
<feature type="transmembrane region" description="Helical" evidence="6">
    <location>
        <begin position="323"/>
        <end position="344"/>
    </location>
</feature>
<dbReference type="AlphaFoldDB" id="A0A0K2U3W2"/>
<evidence type="ECO:0000313" key="8">
    <source>
        <dbReference type="EMBL" id="CDW32637.1"/>
    </source>
</evidence>
<evidence type="ECO:0000259" key="7">
    <source>
        <dbReference type="PROSITE" id="PS50850"/>
    </source>
</evidence>
<feature type="domain" description="Major facilitator superfamily (MFS) profile" evidence="7">
    <location>
        <begin position="85"/>
        <end position="464"/>
    </location>
</feature>
<feature type="transmembrane region" description="Helical" evidence="6">
    <location>
        <begin position="212"/>
        <end position="233"/>
    </location>
</feature>